<evidence type="ECO:0000313" key="2">
    <source>
        <dbReference type="EMBL" id="GHE90808.1"/>
    </source>
</evidence>
<evidence type="ECO:0000313" key="3">
    <source>
        <dbReference type="Proteomes" id="UP000609802"/>
    </source>
</evidence>
<gene>
    <name evidence="2" type="ORF">GCM10016455_09020</name>
</gene>
<comment type="caution">
    <text evidence="2">The sequence shown here is derived from an EMBL/GenBank/DDBJ whole genome shotgun (WGS) entry which is preliminary data.</text>
</comment>
<dbReference type="RefSeq" id="WP_191285245.1">
    <property type="nucleotide sequence ID" value="NZ_BNCH01000001.1"/>
</dbReference>
<evidence type="ECO:0008006" key="4">
    <source>
        <dbReference type="Google" id="ProtNLM"/>
    </source>
</evidence>
<dbReference type="Proteomes" id="UP000609802">
    <property type="component" value="Unassembled WGS sequence"/>
</dbReference>
<keyword evidence="1" id="KW-0732">Signal</keyword>
<accession>A0ABQ3ITL6</accession>
<name>A0ABQ3ITL6_9RHOB</name>
<feature type="chain" id="PRO_5045832948" description="DUF2141 domain-containing protein" evidence="1">
    <location>
        <begin position="23"/>
        <end position="123"/>
    </location>
</feature>
<feature type="signal peptide" evidence="1">
    <location>
        <begin position="1"/>
        <end position="22"/>
    </location>
</feature>
<keyword evidence="3" id="KW-1185">Reference proteome</keyword>
<reference evidence="3" key="1">
    <citation type="journal article" date="2019" name="Int. J. Syst. Evol. Microbiol.">
        <title>The Global Catalogue of Microorganisms (GCM) 10K type strain sequencing project: providing services to taxonomists for standard genome sequencing and annotation.</title>
        <authorList>
            <consortium name="The Broad Institute Genomics Platform"/>
            <consortium name="The Broad Institute Genome Sequencing Center for Infectious Disease"/>
            <person name="Wu L."/>
            <person name="Ma J."/>
        </authorList>
    </citation>
    <scope>NUCLEOTIDE SEQUENCE [LARGE SCALE GENOMIC DNA]</scope>
    <source>
        <strain evidence="3">KCTC 42443</strain>
    </source>
</reference>
<dbReference type="EMBL" id="BNCH01000001">
    <property type="protein sequence ID" value="GHE90808.1"/>
    <property type="molecule type" value="Genomic_DNA"/>
</dbReference>
<organism evidence="2 3">
    <name type="scientific">Aliiroseovarius zhejiangensis</name>
    <dbReference type="NCBI Taxonomy" id="1632025"/>
    <lineage>
        <taxon>Bacteria</taxon>
        <taxon>Pseudomonadati</taxon>
        <taxon>Pseudomonadota</taxon>
        <taxon>Alphaproteobacteria</taxon>
        <taxon>Rhodobacterales</taxon>
        <taxon>Paracoccaceae</taxon>
        <taxon>Aliiroseovarius</taxon>
    </lineage>
</organism>
<proteinExistence type="predicted"/>
<protein>
    <recommendedName>
        <fullName evidence="4">DUF2141 domain-containing protein</fullName>
    </recommendedName>
</protein>
<sequence length="123" mass="12855">MIRKLTCTAIAGLLAMSSALTAQELTIQGPATLDKEGVVEISGAGFEADAPVLLLFTTADGVAAEIGYALDPQPVADADGNWTTTWSYGRFVSKKLVAPGDFNLAATDEDLNELATTTITFTE</sequence>
<evidence type="ECO:0000256" key="1">
    <source>
        <dbReference type="SAM" id="SignalP"/>
    </source>
</evidence>